<reference evidence="3" key="1">
    <citation type="submission" date="2016-07" db="EMBL/GenBank/DDBJ databases">
        <authorList>
            <person name="Florea S."/>
            <person name="Webb J.S."/>
            <person name="Jaromczyk J."/>
            <person name="Schardl C.L."/>
        </authorList>
    </citation>
    <scope>NUCLEOTIDE SEQUENCE [LARGE SCALE GENOMIC DNA]</scope>
    <source>
        <strain evidence="3">CC-VM-7</strain>
    </source>
</reference>
<evidence type="ECO:0000256" key="1">
    <source>
        <dbReference type="SAM" id="SignalP"/>
    </source>
</evidence>
<feature type="chain" id="PRO_5008621200" evidence="1">
    <location>
        <begin position="22"/>
        <end position="114"/>
    </location>
</feature>
<gene>
    <name evidence="2" type="ORF">BBI00_13970</name>
</gene>
<dbReference type="EMBL" id="MAYG01000001">
    <property type="protein sequence ID" value="OCA75371.1"/>
    <property type="molecule type" value="Genomic_DNA"/>
</dbReference>
<evidence type="ECO:0000313" key="3">
    <source>
        <dbReference type="Proteomes" id="UP000093432"/>
    </source>
</evidence>
<sequence>MKNFKLFLLTSALSFPGLAFAQKSGEITVLTVQKHSKSEQEKENIPYFIQFGIMSKNHDDFKKKYHTGVFYQNCVIGPEISKQAKENNLAIARILTEKYGDAWKKDLGMIPYGL</sequence>
<feature type="signal peptide" evidence="1">
    <location>
        <begin position="1"/>
        <end position="21"/>
    </location>
</feature>
<dbReference type="Proteomes" id="UP000093432">
    <property type="component" value="Unassembled WGS sequence"/>
</dbReference>
<keyword evidence="1" id="KW-0732">Signal</keyword>
<protein>
    <submittedName>
        <fullName evidence="2">Uncharacterized protein</fullName>
    </submittedName>
</protein>
<dbReference type="RefSeq" id="WP_065399340.1">
    <property type="nucleotide sequence ID" value="NZ_CP033811.1"/>
</dbReference>
<dbReference type="KEGG" id="carh:EGY05_18590"/>
<organism evidence="2 3">
    <name type="scientific">Chryseobacterium arthrosphaerae</name>
    <dbReference type="NCBI Taxonomy" id="651561"/>
    <lineage>
        <taxon>Bacteria</taxon>
        <taxon>Pseudomonadati</taxon>
        <taxon>Bacteroidota</taxon>
        <taxon>Flavobacteriia</taxon>
        <taxon>Flavobacteriales</taxon>
        <taxon>Weeksellaceae</taxon>
        <taxon>Chryseobacterium group</taxon>
        <taxon>Chryseobacterium</taxon>
    </lineage>
</organism>
<accession>A0A1B8ZUW1</accession>
<proteinExistence type="predicted"/>
<dbReference type="OrthoDB" id="1450749at2"/>
<comment type="caution">
    <text evidence="2">The sequence shown here is derived from an EMBL/GenBank/DDBJ whole genome shotgun (WGS) entry which is preliminary data.</text>
</comment>
<dbReference type="STRING" id="651561.BBI00_13970"/>
<evidence type="ECO:0000313" key="2">
    <source>
        <dbReference type="EMBL" id="OCA75371.1"/>
    </source>
</evidence>
<dbReference type="AlphaFoldDB" id="A0A1B8ZUW1"/>
<name>A0A1B8ZUW1_9FLAO</name>